<dbReference type="InterPro" id="IPR057326">
    <property type="entry name" value="KR_dom"/>
</dbReference>
<keyword evidence="2" id="KW-0560">Oxidoreductase</keyword>
<organism evidence="4 5">
    <name type="scientific">Deinococcus cellulosilyticus (strain DSM 18568 / NBRC 106333 / KACC 11606 / 5516J-15)</name>
    <dbReference type="NCBI Taxonomy" id="1223518"/>
    <lineage>
        <taxon>Bacteria</taxon>
        <taxon>Thermotogati</taxon>
        <taxon>Deinococcota</taxon>
        <taxon>Deinococci</taxon>
        <taxon>Deinococcales</taxon>
        <taxon>Deinococcaceae</taxon>
        <taxon>Deinococcus</taxon>
    </lineage>
</organism>
<comment type="caution">
    <text evidence="4">The sequence shown here is derived from an EMBL/GenBank/DDBJ whole genome shotgun (WGS) entry which is preliminary data.</text>
</comment>
<accession>A0A511N0F4</accession>
<sequence>MSPSRTVLITGGTAGLGKHTAQEIAQAGWRVVITSRSADSAEKAAQQIRKDTGNNEVHAVPLDLADLQSVRKLPEHLKRLNLLPLQALIANAGLQYGNPHQRTRDGFEATFGTNHLGHVLLLHRLLPHLEQEARLILVSSGTHDPRSGGGYPPPYDLPAADLAHARLPEKDSARRQAMRLYSTSKLANLQTALHLARTFKNQGITVHAFDPGLMPETGLFRDHPAFLQLIFRLGTSLLPTLFPDFASTARRSGRHLALLVTDPGYATSTGQYFTQGGRRPRALPIEPSDLARDAQKAERLWKDSLTLVGEKAVQNTGALQQF</sequence>
<dbReference type="Proteomes" id="UP000321306">
    <property type="component" value="Unassembled WGS sequence"/>
</dbReference>
<dbReference type="Gene3D" id="3.40.50.720">
    <property type="entry name" value="NAD(P)-binding Rossmann-like Domain"/>
    <property type="match status" value="1"/>
</dbReference>
<evidence type="ECO:0000256" key="1">
    <source>
        <dbReference type="ARBA" id="ARBA00006484"/>
    </source>
</evidence>
<evidence type="ECO:0000313" key="4">
    <source>
        <dbReference type="EMBL" id="GEM46370.1"/>
    </source>
</evidence>
<dbReference type="GO" id="GO:0016491">
    <property type="term" value="F:oxidoreductase activity"/>
    <property type="evidence" value="ECO:0007669"/>
    <property type="project" value="UniProtKB-KW"/>
</dbReference>
<dbReference type="SMART" id="SM00822">
    <property type="entry name" value="PKS_KR"/>
    <property type="match status" value="1"/>
</dbReference>
<dbReference type="RefSeq" id="WP_146884184.1">
    <property type="nucleotide sequence ID" value="NZ_BJXB01000007.1"/>
</dbReference>
<evidence type="ECO:0000313" key="5">
    <source>
        <dbReference type="Proteomes" id="UP000321306"/>
    </source>
</evidence>
<reference evidence="4 5" key="1">
    <citation type="submission" date="2019-07" db="EMBL/GenBank/DDBJ databases">
        <title>Whole genome shotgun sequence of Deinococcus cellulosilyticus NBRC 106333.</title>
        <authorList>
            <person name="Hosoyama A."/>
            <person name="Uohara A."/>
            <person name="Ohji S."/>
            <person name="Ichikawa N."/>
        </authorList>
    </citation>
    <scope>NUCLEOTIDE SEQUENCE [LARGE SCALE GENOMIC DNA]</scope>
    <source>
        <strain evidence="4 5">NBRC 106333</strain>
    </source>
</reference>
<name>A0A511N0F4_DEIC1</name>
<dbReference type="InterPro" id="IPR002347">
    <property type="entry name" value="SDR_fam"/>
</dbReference>
<dbReference type="SUPFAM" id="SSF51735">
    <property type="entry name" value="NAD(P)-binding Rossmann-fold domains"/>
    <property type="match status" value="1"/>
</dbReference>
<dbReference type="EMBL" id="BJXB01000007">
    <property type="protein sequence ID" value="GEM46370.1"/>
    <property type="molecule type" value="Genomic_DNA"/>
</dbReference>
<comment type="similarity">
    <text evidence="1">Belongs to the short-chain dehydrogenases/reductases (SDR) family.</text>
</comment>
<dbReference type="InterPro" id="IPR036291">
    <property type="entry name" value="NAD(P)-bd_dom_sf"/>
</dbReference>
<dbReference type="OrthoDB" id="9809821at2"/>
<gene>
    <name evidence="4" type="ORF">DC3_20050</name>
</gene>
<feature type="domain" description="Ketoreductase" evidence="3">
    <location>
        <begin position="5"/>
        <end position="212"/>
    </location>
</feature>
<proteinExistence type="inferred from homology"/>
<evidence type="ECO:0000259" key="3">
    <source>
        <dbReference type="SMART" id="SM00822"/>
    </source>
</evidence>
<evidence type="ECO:0000256" key="2">
    <source>
        <dbReference type="ARBA" id="ARBA00023002"/>
    </source>
</evidence>
<dbReference type="PANTHER" id="PTHR24320">
    <property type="entry name" value="RETINOL DEHYDROGENASE"/>
    <property type="match status" value="1"/>
</dbReference>
<protein>
    <submittedName>
        <fullName evidence="4">Dehydrogenase/reductase</fullName>
    </submittedName>
</protein>
<dbReference type="Pfam" id="PF00106">
    <property type="entry name" value="adh_short"/>
    <property type="match status" value="1"/>
</dbReference>
<dbReference type="PANTHER" id="PTHR24320:SF152">
    <property type="entry name" value="SHORT-CHAIN DEHYDROGENASE_REDUCTASE FAMILY PROTEIN"/>
    <property type="match status" value="1"/>
</dbReference>
<keyword evidence="5" id="KW-1185">Reference proteome</keyword>
<dbReference type="PRINTS" id="PR00081">
    <property type="entry name" value="GDHRDH"/>
</dbReference>
<dbReference type="AlphaFoldDB" id="A0A511N0F4"/>